<evidence type="ECO:0000256" key="9">
    <source>
        <dbReference type="RuleBase" id="RU003906"/>
    </source>
</evidence>
<dbReference type="Gene3D" id="2.40.30.10">
    <property type="entry name" value="Translation factors"/>
    <property type="match status" value="1"/>
</dbReference>
<dbReference type="NCBIfam" id="TIGR03625">
    <property type="entry name" value="L3_bact"/>
    <property type="match status" value="1"/>
</dbReference>
<keyword evidence="2 7" id="KW-0699">rRNA-binding</keyword>
<dbReference type="RefSeq" id="WP_225697310.1">
    <property type="nucleotide sequence ID" value="NZ_JAIXNE010000001.1"/>
</dbReference>
<dbReference type="SUPFAM" id="SSF50447">
    <property type="entry name" value="Translation proteins"/>
    <property type="match status" value="1"/>
</dbReference>
<evidence type="ECO:0000256" key="8">
    <source>
        <dbReference type="RuleBase" id="RU003905"/>
    </source>
</evidence>
<keyword evidence="4 7" id="KW-0689">Ribosomal protein</keyword>
<evidence type="ECO:0000256" key="2">
    <source>
        <dbReference type="ARBA" id="ARBA00022730"/>
    </source>
</evidence>
<dbReference type="InterPro" id="IPR019926">
    <property type="entry name" value="Ribosomal_uL3_CS"/>
</dbReference>
<name>A0A9X1HNS6_9BACT</name>
<dbReference type="PANTHER" id="PTHR11229">
    <property type="entry name" value="50S RIBOSOMAL PROTEIN L3"/>
    <property type="match status" value="1"/>
</dbReference>
<organism evidence="10 11">
    <name type="scientific">Fulvivirga sedimenti</name>
    <dbReference type="NCBI Taxonomy" id="2879465"/>
    <lineage>
        <taxon>Bacteria</taxon>
        <taxon>Pseudomonadati</taxon>
        <taxon>Bacteroidota</taxon>
        <taxon>Cytophagia</taxon>
        <taxon>Cytophagales</taxon>
        <taxon>Fulvivirgaceae</taxon>
        <taxon>Fulvivirga</taxon>
    </lineage>
</organism>
<dbReference type="InterPro" id="IPR019927">
    <property type="entry name" value="Ribosomal_uL3_bac/org-type"/>
</dbReference>
<keyword evidence="11" id="KW-1185">Reference proteome</keyword>
<dbReference type="GO" id="GO:0003735">
    <property type="term" value="F:structural constituent of ribosome"/>
    <property type="evidence" value="ECO:0007669"/>
    <property type="project" value="UniProtKB-UniRule"/>
</dbReference>
<dbReference type="Proteomes" id="UP001139409">
    <property type="component" value="Unassembled WGS sequence"/>
</dbReference>
<comment type="caution">
    <text evidence="10">The sequence shown here is derived from an EMBL/GenBank/DDBJ whole genome shotgun (WGS) entry which is preliminary data.</text>
</comment>
<protein>
    <recommendedName>
        <fullName evidence="6 7">Large ribosomal subunit protein uL3</fullName>
    </recommendedName>
</protein>
<proteinExistence type="inferred from homology"/>
<keyword evidence="5 7" id="KW-0687">Ribonucleoprotein</keyword>
<dbReference type="FunFam" id="3.30.160.810:FF:000001">
    <property type="entry name" value="50S ribosomal protein L3"/>
    <property type="match status" value="1"/>
</dbReference>
<dbReference type="PROSITE" id="PS00474">
    <property type="entry name" value="RIBOSOMAL_L3"/>
    <property type="match status" value="1"/>
</dbReference>
<accession>A0A9X1HNS6</accession>
<dbReference type="FunFam" id="2.40.30.10:FF:000047">
    <property type="entry name" value="50S ribosomal protein L3"/>
    <property type="match status" value="1"/>
</dbReference>
<gene>
    <name evidence="7 10" type="primary">rplC</name>
    <name evidence="10" type="ORF">LDX50_05000</name>
</gene>
<dbReference type="EMBL" id="JAIXNE010000001">
    <property type="protein sequence ID" value="MCA6074213.1"/>
    <property type="molecule type" value="Genomic_DNA"/>
</dbReference>
<evidence type="ECO:0000313" key="10">
    <source>
        <dbReference type="EMBL" id="MCA6074213.1"/>
    </source>
</evidence>
<dbReference type="GO" id="GO:0019843">
    <property type="term" value="F:rRNA binding"/>
    <property type="evidence" value="ECO:0007669"/>
    <property type="project" value="UniProtKB-UniRule"/>
</dbReference>
<evidence type="ECO:0000256" key="3">
    <source>
        <dbReference type="ARBA" id="ARBA00022884"/>
    </source>
</evidence>
<dbReference type="GO" id="GO:0006412">
    <property type="term" value="P:translation"/>
    <property type="evidence" value="ECO:0007669"/>
    <property type="project" value="UniProtKB-UniRule"/>
</dbReference>
<keyword evidence="3 7" id="KW-0694">RNA-binding</keyword>
<comment type="function">
    <text evidence="7 9">One of the primary rRNA binding proteins, it binds directly near the 3'-end of the 23S rRNA, where it nucleates assembly of the 50S subunit.</text>
</comment>
<dbReference type="Gene3D" id="3.30.160.810">
    <property type="match status" value="1"/>
</dbReference>
<evidence type="ECO:0000313" key="11">
    <source>
        <dbReference type="Proteomes" id="UP001139409"/>
    </source>
</evidence>
<comment type="similarity">
    <text evidence="1 7 8">Belongs to the universal ribosomal protein uL3 family.</text>
</comment>
<dbReference type="InterPro" id="IPR009000">
    <property type="entry name" value="Transl_B-barrel_sf"/>
</dbReference>
<comment type="subunit">
    <text evidence="7 9">Part of the 50S ribosomal subunit. Forms a cluster with proteins L14 and L19.</text>
</comment>
<dbReference type="AlphaFoldDB" id="A0A9X1HNS6"/>
<dbReference type="Pfam" id="PF00297">
    <property type="entry name" value="Ribosomal_L3"/>
    <property type="match status" value="1"/>
</dbReference>
<evidence type="ECO:0000256" key="7">
    <source>
        <dbReference type="HAMAP-Rule" id="MF_01325"/>
    </source>
</evidence>
<evidence type="ECO:0000256" key="5">
    <source>
        <dbReference type="ARBA" id="ARBA00023274"/>
    </source>
</evidence>
<sequence>MSGIIGRKIGMTSIFSAAGKNVPCTVIEAGPCVITQVKNEETDGYKAVQLAFGEAKEKNVPKALLGHFKKANTTPKREVVEFRDFRMEFDGEIQLGQEVRVGDVFVEGDFVDAIGQSKGKGFQGVVKRHGFGGVGQSTHGQHNRLRAPGSIGGASYPARVFKGMRMAGRTGNNRVKMVNLRVMKIIPEQNIVLISGSVPGANNSIVILEK</sequence>
<dbReference type="GO" id="GO:0022625">
    <property type="term" value="C:cytosolic large ribosomal subunit"/>
    <property type="evidence" value="ECO:0007669"/>
    <property type="project" value="TreeGrafter"/>
</dbReference>
<dbReference type="HAMAP" id="MF_01325_B">
    <property type="entry name" value="Ribosomal_uL3_B"/>
    <property type="match status" value="1"/>
</dbReference>
<evidence type="ECO:0000256" key="4">
    <source>
        <dbReference type="ARBA" id="ARBA00022980"/>
    </source>
</evidence>
<reference evidence="10" key="1">
    <citation type="submission" date="2021-09" db="EMBL/GenBank/DDBJ databases">
        <title>Fulvivirga sp. isolated from coastal sediment.</title>
        <authorList>
            <person name="Yu H."/>
        </authorList>
    </citation>
    <scope>NUCLEOTIDE SEQUENCE</scope>
    <source>
        <strain evidence="10">1062</strain>
    </source>
</reference>
<dbReference type="InterPro" id="IPR000597">
    <property type="entry name" value="Ribosomal_uL3"/>
</dbReference>
<evidence type="ECO:0000256" key="6">
    <source>
        <dbReference type="ARBA" id="ARBA00035243"/>
    </source>
</evidence>
<dbReference type="PANTHER" id="PTHR11229:SF16">
    <property type="entry name" value="LARGE RIBOSOMAL SUBUNIT PROTEIN UL3C"/>
    <property type="match status" value="1"/>
</dbReference>
<evidence type="ECO:0000256" key="1">
    <source>
        <dbReference type="ARBA" id="ARBA00006540"/>
    </source>
</evidence>